<evidence type="ECO:0000259" key="1">
    <source>
        <dbReference type="PROSITE" id="PS51742"/>
    </source>
</evidence>
<organism evidence="2 3">
    <name type="scientific">Methanococcoides seepicolus</name>
    <dbReference type="NCBI Taxonomy" id="2828780"/>
    <lineage>
        <taxon>Archaea</taxon>
        <taxon>Methanobacteriati</taxon>
        <taxon>Methanobacteriota</taxon>
        <taxon>Stenosarchaea group</taxon>
        <taxon>Methanomicrobia</taxon>
        <taxon>Methanosarcinales</taxon>
        <taxon>Methanosarcinaceae</taxon>
        <taxon>Methanococcoides</taxon>
    </lineage>
</organism>
<accession>A0A9E5DC07</accession>
<evidence type="ECO:0000313" key="2">
    <source>
        <dbReference type="EMBL" id="MCM1987656.1"/>
    </source>
</evidence>
<gene>
    <name evidence="2" type="ORF">KDK67_11810</name>
</gene>
<feature type="domain" description="PPC" evidence="1">
    <location>
        <begin position="6"/>
        <end position="145"/>
    </location>
</feature>
<reference evidence="2" key="2">
    <citation type="submission" date="2021-04" db="EMBL/GenBank/DDBJ databases">
        <authorList>
            <person name="Dong X."/>
        </authorList>
    </citation>
    <scope>NUCLEOTIDE SEQUENCE</scope>
    <source>
        <strain evidence="2">LLY</strain>
    </source>
</reference>
<dbReference type="Gene3D" id="3.30.1330.80">
    <property type="entry name" value="Hypothetical protein, similar to alpha- acetolactate decarboxylase, domain 2"/>
    <property type="match status" value="1"/>
</dbReference>
<dbReference type="PROSITE" id="PS51742">
    <property type="entry name" value="PPC"/>
    <property type="match status" value="1"/>
</dbReference>
<dbReference type="PANTHER" id="PTHR34988">
    <property type="entry name" value="PROTEIN, PUTATIVE-RELATED"/>
    <property type="match status" value="1"/>
</dbReference>
<dbReference type="SUPFAM" id="SSF117856">
    <property type="entry name" value="AF0104/ALDC/Ptd012-like"/>
    <property type="match status" value="1"/>
</dbReference>
<dbReference type="CDD" id="cd11378">
    <property type="entry name" value="DUF296"/>
    <property type="match status" value="1"/>
</dbReference>
<dbReference type="AlphaFoldDB" id="A0A9E5DC07"/>
<dbReference type="EMBL" id="JAGSOI010000063">
    <property type="protein sequence ID" value="MCM1987656.1"/>
    <property type="molecule type" value="Genomic_DNA"/>
</dbReference>
<evidence type="ECO:0000313" key="3">
    <source>
        <dbReference type="Proteomes" id="UP001056766"/>
    </source>
</evidence>
<comment type="caution">
    <text evidence="2">The sequence shown here is derived from an EMBL/GenBank/DDBJ whole genome shotgun (WGS) entry which is preliminary data.</text>
</comment>
<proteinExistence type="predicted"/>
<name>A0A9E5DC07_9EURY</name>
<dbReference type="InterPro" id="IPR005175">
    <property type="entry name" value="PPC_dom"/>
</dbReference>
<reference evidence="2" key="1">
    <citation type="journal article" date="2021" name="mSystems">
        <title>Bacteria and Archaea Synergistically Convert Glycine Betaine to Biogenic Methane in the Formosa Cold Seep of the South China Sea.</title>
        <authorList>
            <person name="Li L."/>
            <person name="Zhang W."/>
            <person name="Zhang S."/>
            <person name="Song L."/>
            <person name="Sun Q."/>
            <person name="Zhang H."/>
            <person name="Xiang H."/>
            <person name="Dong X."/>
        </authorList>
    </citation>
    <scope>NUCLEOTIDE SEQUENCE</scope>
    <source>
        <strain evidence="2">LLY</strain>
    </source>
</reference>
<dbReference type="Proteomes" id="UP001056766">
    <property type="component" value="Unassembled WGS sequence"/>
</dbReference>
<dbReference type="RefSeq" id="WP_250869001.1">
    <property type="nucleotide sequence ID" value="NZ_JAGSOI010000063.1"/>
</dbReference>
<dbReference type="PANTHER" id="PTHR34988:SF1">
    <property type="entry name" value="DNA-BINDING PROTEIN"/>
    <property type="match status" value="1"/>
</dbReference>
<dbReference type="Pfam" id="PF03479">
    <property type="entry name" value="PCC"/>
    <property type="match status" value="1"/>
</dbReference>
<keyword evidence="3" id="KW-1185">Reference proteome</keyword>
<sequence>MEYSKGNIGRVFTVRIDTGEDLLQELEGIAMKENIKAAVFTLLGAVAKVNLVVGPKENAIPPEPMWVNHTEPQEVIGVGNIFTEEGRPKIHLHTAAGRGDNVNVGCLRGESAAFMVLEVFIMEIDGMEAMRAFDATKGFAPISFGKN</sequence>
<protein>
    <submittedName>
        <fullName evidence="2">DUF296 domain-containing protein</fullName>
    </submittedName>
</protein>